<dbReference type="Gene3D" id="3.40.50.720">
    <property type="entry name" value="NAD(P)-binding Rossmann-like Domain"/>
    <property type="match status" value="1"/>
</dbReference>
<dbReference type="InterPro" id="IPR008927">
    <property type="entry name" value="6-PGluconate_DH-like_C_sf"/>
</dbReference>
<name>A0A8H9ICC1_9ALTE</name>
<dbReference type="PANTHER" id="PTHR43362">
    <property type="entry name" value="MANNITOL DEHYDROGENASE DSF1-RELATED"/>
    <property type="match status" value="1"/>
</dbReference>
<gene>
    <name evidence="4" type="ORF">GCM10011274_35780</name>
</gene>
<evidence type="ECO:0000256" key="1">
    <source>
        <dbReference type="ARBA" id="ARBA00023002"/>
    </source>
</evidence>
<dbReference type="InterPro" id="IPR050988">
    <property type="entry name" value="Mannitol_DH/Oxidoreductase"/>
</dbReference>
<reference evidence="4" key="1">
    <citation type="journal article" date="2014" name="Int. J. Syst. Evol. Microbiol.">
        <title>Complete genome sequence of Corynebacterium casei LMG S-19264T (=DSM 44701T), isolated from a smear-ripened cheese.</title>
        <authorList>
            <consortium name="US DOE Joint Genome Institute (JGI-PGF)"/>
            <person name="Walter F."/>
            <person name="Albersmeier A."/>
            <person name="Kalinowski J."/>
            <person name="Ruckert C."/>
        </authorList>
    </citation>
    <scope>NUCLEOTIDE SEQUENCE</scope>
    <source>
        <strain evidence="4">KCTC 32337</strain>
    </source>
</reference>
<dbReference type="Proteomes" id="UP000622604">
    <property type="component" value="Unassembled WGS sequence"/>
</dbReference>
<protein>
    <submittedName>
        <fullName evidence="4">Mannitol 2-dehydrogenase</fullName>
    </submittedName>
</protein>
<dbReference type="SUPFAM" id="SSF51735">
    <property type="entry name" value="NAD(P)-binding Rossmann-fold domains"/>
    <property type="match status" value="1"/>
</dbReference>
<evidence type="ECO:0000313" key="5">
    <source>
        <dbReference type="Proteomes" id="UP000622604"/>
    </source>
</evidence>
<dbReference type="GO" id="GO:0016616">
    <property type="term" value="F:oxidoreductase activity, acting on the CH-OH group of donors, NAD or NADP as acceptor"/>
    <property type="evidence" value="ECO:0007669"/>
    <property type="project" value="TreeGrafter"/>
</dbReference>
<sequence>MTQLINLNENSLKDIANQKIRVPQYRMPPSAAKIGIVHIGPGAFFRAHQAWYTHQALQQHGGDWCISAVSLRSSGVSDALTEQHGLYCLAELDKKTHFEVVGAIKEVLVARQQYHDVIARLTNIDTKFVTLTITEKGYCLNNQGELDLTHEDIKHDLAGTNERISAVGILVQALSVRHEKGLPAFTVISCDNITGNGTKLKNALVSFAAQTNLTLATWLADSLTCPSTMVDSITPATDDSLRDLVQQKLNIKDNWPIKREAFLQWVIEDCLPADRPAWDQVGAILTRDVEGFEKAKLRLLNCPHSSIAYLGCLLDIETVYDAMQNTQLVEFIEKMIEEEILPSIDGPKELDAKQYSQDILQRFRNPAIRHLLSQIAWDGSQKIPMRILPIVQQNLIEGRSVALLCHALVSWMHFVRLQFAKGENVVDPLAAQLKKVTDSCNGKAHNDTALFLTMTAIFPPSLAANGEFKHALEAAYINLAPVINNNQHSWSA</sequence>
<dbReference type="SUPFAM" id="SSF48179">
    <property type="entry name" value="6-phosphogluconate dehydrogenase C-terminal domain-like"/>
    <property type="match status" value="1"/>
</dbReference>
<dbReference type="Pfam" id="PF01232">
    <property type="entry name" value="Mannitol_dh"/>
    <property type="match status" value="1"/>
</dbReference>
<evidence type="ECO:0000259" key="3">
    <source>
        <dbReference type="Pfam" id="PF08125"/>
    </source>
</evidence>
<comment type="caution">
    <text evidence="4">The sequence shown here is derived from an EMBL/GenBank/DDBJ whole genome shotgun (WGS) entry which is preliminary data.</text>
</comment>
<dbReference type="RefSeq" id="WP_191866803.1">
    <property type="nucleotide sequence ID" value="NZ_BMZC01000011.1"/>
</dbReference>
<dbReference type="AlphaFoldDB" id="A0A8H9ICC1"/>
<dbReference type="PRINTS" id="PR00084">
    <property type="entry name" value="MTLDHDRGNASE"/>
</dbReference>
<dbReference type="Pfam" id="PF08125">
    <property type="entry name" value="Mannitol_dh_C"/>
    <property type="match status" value="1"/>
</dbReference>
<dbReference type="InterPro" id="IPR013328">
    <property type="entry name" value="6PGD_dom2"/>
</dbReference>
<dbReference type="Gene3D" id="1.10.1040.10">
    <property type="entry name" value="N-(1-d-carboxylethyl)-l-norvaline Dehydrogenase, domain 2"/>
    <property type="match status" value="1"/>
</dbReference>
<evidence type="ECO:0000259" key="2">
    <source>
        <dbReference type="Pfam" id="PF01232"/>
    </source>
</evidence>
<reference evidence="4" key="2">
    <citation type="submission" date="2020-09" db="EMBL/GenBank/DDBJ databases">
        <authorList>
            <person name="Sun Q."/>
            <person name="Kim S."/>
        </authorList>
    </citation>
    <scope>NUCLEOTIDE SEQUENCE</scope>
    <source>
        <strain evidence="4">KCTC 32337</strain>
    </source>
</reference>
<organism evidence="4 5">
    <name type="scientific">Paraglaciecola chathamensis</name>
    <dbReference type="NCBI Taxonomy" id="368405"/>
    <lineage>
        <taxon>Bacteria</taxon>
        <taxon>Pseudomonadati</taxon>
        <taxon>Pseudomonadota</taxon>
        <taxon>Gammaproteobacteria</taxon>
        <taxon>Alteromonadales</taxon>
        <taxon>Alteromonadaceae</taxon>
        <taxon>Paraglaciecola</taxon>
    </lineage>
</organism>
<keyword evidence="1" id="KW-0560">Oxidoreductase</keyword>
<dbReference type="PANTHER" id="PTHR43362:SF1">
    <property type="entry name" value="MANNITOL DEHYDROGENASE 2-RELATED"/>
    <property type="match status" value="1"/>
</dbReference>
<dbReference type="InterPro" id="IPR036291">
    <property type="entry name" value="NAD(P)-bd_dom_sf"/>
</dbReference>
<feature type="domain" description="Mannitol dehydrogenase C-terminal" evidence="3">
    <location>
        <begin position="288"/>
        <end position="478"/>
    </location>
</feature>
<evidence type="ECO:0000313" key="4">
    <source>
        <dbReference type="EMBL" id="GGZ74265.1"/>
    </source>
</evidence>
<feature type="domain" description="Mannitol dehydrogenase N-terminal" evidence="2">
    <location>
        <begin position="35"/>
        <end position="279"/>
    </location>
</feature>
<accession>A0A8H9ICC1</accession>
<dbReference type="InterPro" id="IPR013131">
    <property type="entry name" value="Mannitol_DH_N"/>
</dbReference>
<dbReference type="InterPro" id="IPR013118">
    <property type="entry name" value="Mannitol_DH_C"/>
</dbReference>
<proteinExistence type="predicted"/>
<dbReference type="InterPro" id="IPR000669">
    <property type="entry name" value="Mannitol_DH"/>
</dbReference>
<dbReference type="EMBL" id="BMZC01000011">
    <property type="protein sequence ID" value="GGZ74265.1"/>
    <property type="molecule type" value="Genomic_DNA"/>
</dbReference>